<evidence type="ECO:0000313" key="10">
    <source>
        <dbReference type="Proteomes" id="UP000176204"/>
    </source>
</evidence>
<evidence type="ECO:0000256" key="6">
    <source>
        <dbReference type="PIRSR" id="PIRSR601519-1"/>
    </source>
</evidence>
<evidence type="ECO:0000256" key="5">
    <source>
        <dbReference type="ARBA" id="ARBA00023004"/>
    </source>
</evidence>
<organism evidence="9 10">
    <name type="scientific">Akkermansia glycaniphila</name>
    <dbReference type="NCBI Taxonomy" id="1679444"/>
    <lineage>
        <taxon>Bacteria</taxon>
        <taxon>Pseudomonadati</taxon>
        <taxon>Verrucomicrobiota</taxon>
        <taxon>Verrucomicrobiia</taxon>
        <taxon>Verrucomicrobiales</taxon>
        <taxon>Akkermansiaceae</taxon>
        <taxon>Akkermansia</taxon>
    </lineage>
</organism>
<dbReference type="Proteomes" id="UP000176204">
    <property type="component" value="Chromosome I"/>
</dbReference>
<comment type="subcellular location">
    <subcellularLocation>
        <location evidence="7">Cytoplasm</location>
    </subcellularLocation>
</comment>
<reference evidence="10" key="1">
    <citation type="submission" date="2016-09" db="EMBL/GenBank/DDBJ databases">
        <authorList>
            <person name="Koehorst J."/>
        </authorList>
    </citation>
    <scope>NUCLEOTIDE SEQUENCE [LARGE SCALE GENOMIC DNA]</scope>
</reference>
<evidence type="ECO:0000313" key="9">
    <source>
        <dbReference type="EMBL" id="SEH82834.1"/>
    </source>
</evidence>
<evidence type="ECO:0000256" key="1">
    <source>
        <dbReference type="ARBA" id="ARBA00006950"/>
    </source>
</evidence>
<dbReference type="GO" id="GO:0006879">
    <property type="term" value="P:intracellular iron ion homeostasis"/>
    <property type="evidence" value="ECO:0007669"/>
    <property type="project" value="UniProtKB-KW"/>
</dbReference>
<dbReference type="Gene3D" id="1.20.1260.10">
    <property type="match status" value="1"/>
</dbReference>
<name>A0A1H6L3E9_9BACT</name>
<dbReference type="GO" id="GO:0004322">
    <property type="term" value="F:ferroxidase activity"/>
    <property type="evidence" value="ECO:0007669"/>
    <property type="project" value="TreeGrafter"/>
</dbReference>
<dbReference type="GO" id="GO:0042802">
    <property type="term" value="F:identical protein binding"/>
    <property type="evidence" value="ECO:0007669"/>
    <property type="project" value="UniProtKB-ARBA"/>
</dbReference>
<dbReference type="InterPro" id="IPR009040">
    <property type="entry name" value="Ferritin-like_diiron"/>
</dbReference>
<comment type="catalytic activity">
    <reaction evidence="7">
        <text>4 Fe(2+) + O2 + 6 H2O = 4 iron(III) oxide-hydroxide + 12 H(+)</text>
        <dbReference type="Rhea" id="RHEA:11972"/>
        <dbReference type="ChEBI" id="CHEBI:15377"/>
        <dbReference type="ChEBI" id="CHEBI:15378"/>
        <dbReference type="ChEBI" id="CHEBI:15379"/>
        <dbReference type="ChEBI" id="CHEBI:29033"/>
        <dbReference type="ChEBI" id="CHEBI:78619"/>
        <dbReference type="EC" id="1.16.3.2"/>
    </reaction>
</comment>
<dbReference type="InterPro" id="IPR001519">
    <property type="entry name" value="Ferritin"/>
</dbReference>
<feature type="binding site" evidence="6">
    <location>
        <position position="27"/>
    </location>
    <ligand>
        <name>Fe cation</name>
        <dbReference type="ChEBI" id="CHEBI:24875"/>
        <label>1</label>
    </ligand>
</feature>
<dbReference type="EC" id="1.16.3.2" evidence="7"/>
<dbReference type="KEGG" id="agl:PYTT_1048"/>
<keyword evidence="7" id="KW-0963">Cytoplasm</keyword>
<evidence type="ECO:0000256" key="7">
    <source>
        <dbReference type="RuleBase" id="RU361145"/>
    </source>
</evidence>
<dbReference type="PANTHER" id="PTHR11431:SF127">
    <property type="entry name" value="BACTERIAL NON-HEME FERRITIN"/>
    <property type="match status" value="1"/>
</dbReference>
<dbReference type="STRING" id="1679444.PYTT_1048"/>
<dbReference type="PROSITE" id="PS50905">
    <property type="entry name" value="FERRITIN_LIKE"/>
    <property type="match status" value="1"/>
</dbReference>
<feature type="domain" description="Ferritin-like diiron" evidence="8">
    <location>
        <begin position="10"/>
        <end position="155"/>
    </location>
</feature>
<keyword evidence="3 6" id="KW-0479">Metal-binding</keyword>
<evidence type="ECO:0000256" key="2">
    <source>
        <dbReference type="ARBA" id="ARBA00022434"/>
    </source>
</evidence>
<comment type="function">
    <text evidence="7">Iron-storage protein.</text>
</comment>
<feature type="binding site" evidence="6">
    <location>
        <position position="63"/>
    </location>
    <ligand>
        <name>Fe cation</name>
        <dbReference type="ChEBI" id="CHEBI:24875"/>
        <label>1</label>
    </ligand>
</feature>
<evidence type="ECO:0000256" key="3">
    <source>
        <dbReference type="ARBA" id="ARBA00022723"/>
    </source>
</evidence>
<dbReference type="InterPro" id="IPR008331">
    <property type="entry name" value="Ferritin_DPS_dom"/>
</dbReference>
<feature type="binding site" evidence="6">
    <location>
        <position position="137"/>
    </location>
    <ligand>
        <name>Fe cation</name>
        <dbReference type="ChEBI" id="CHEBI:24875"/>
        <label>1</label>
    </ligand>
</feature>
<dbReference type="InterPro" id="IPR012347">
    <property type="entry name" value="Ferritin-like"/>
</dbReference>
<comment type="similarity">
    <text evidence="1 7">Belongs to the ferritin family. Prokaryotic subfamily.</text>
</comment>
<sequence>MLADNPNFNFMMNQTIINSINEQVKLEMDSANLYLSMSSAMHEAGLTGAAHWLRVQYREENDHALRLIDYLIARDAKIVVPAVDAPQYDAKTACEIFELALEHERLVTRSVNNMVALAKQEGDYATEIFLQWYVTEQVEEEQNVTDIIHKLRLARDCGQSLLLIDAELAKRAYVPQASQG</sequence>
<keyword evidence="2 7" id="KW-0409">Iron storage</keyword>
<protein>
    <recommendedName>
        <fullName evidence="7">Ferritin</fullName>
        <ecNumber evidence="7">1.16.3.2</ecNumber>
    </recommendedName>
</protein>
<keyword evidence="10" id="KW-1185">Reference proteome</keyword>
<dbReference type="AlphaFoldDB" id="A0A1H6L3E9"/>
<accession>A0A1H6L3E9</accession>
<feature type="binding site" evidence="6">
    <location>
        <position position="60"/>
    </location>
    <ligand>
        <name>Fe cation</name>
        <dbReference type="ChEBI" id="CHEBI:24875"/>
        <label>1</label>
    </ligand>
</feature>
<dbReference type="Pfam" id="PF00210">
    <property type="entry name" value="Ferritin"/>
    <property type="match status" value="1"/>
</dbReference>
<dbReference type="PANTHER" id="PTHR11431">
    <property type="entry name" value="FERRITIN"/>
    <property type="match status" value="1"/>
</dbReference>
<dbReference type="GO" id="GO:0008198">
    <property type="term" value="F:ferrous iron binding"/>
    <property type="evidence" value="ECO:0007669"/>
    <property type="project" value="TreeGrafter"/>
</dbReference>
<dbReference type="GO" id="GO:0008199">
    <property type="term" value="F:ferric iron binding"/>
    <property type="evidence" value="ECO:0007669"/>
    <property type="project" value="InterPro"/>
</dbReference>
<dbReference type="FunFam" id="1.20.1260.10:FF:000001">
    <property type="entry name" value="Non-heme ferritin"/>
    <property type="match status" value="1"/>
</dbReference>
<dbReference type="CDD" id="cd01055">
    <property type="entry name" value="Nonheme_Ferritin"/>
    <property type="match status" value="1"/>
</dbReference>
<proteinExistence type="inferred from homology"/>
<dbReference type="GO" id="GO:0005829">
    <property type="term" value="C:cytosol"/>
    <property type="evidence" value="ECO:0007669"/>
    <property type="project" value="TreeGrafter"/>
</dbReference>
<evidence type="ECO:0000259" key="8">
    <source>
        <dbReference type="PROSITE" id="PS50905"/>
    </source>
</evidence>
<dbReference type="InterPro" id="IPR009078">
    <property type="entry name" value="Ferritin-like_SF"/>
</dbReference>
<dbReference type="EMBL" id="LT629973">
    <property type="protein sequence ID" value="SEH82834.1"/>
    <property type="molecule type" value="Genomic_DNA"/>
</dbReference>
<keyword evidence="5 6" id="KW-0408">Iron</keyword>
<dbReference type="GO" id="GO:0006826">
    <property type="term" value="P:iron ion transport"/>
    <property type="evidence" value="ECO:0007669"/>
    <property type="project" value="InterPro"/>
</dbReference>
<feature type="binding site" evidence="6">
    <location>
        <position position="104"/>
    </location>
    <ligand>
        <name>Fe cation</name>
        <dbReference type="ChEBI" id="CHEBI:24875"/>
        <label>1</label>
    </ligand>
</feature>
<dbReference type="SUPFAM" id="SSF47240">
    <property type="entry name" value="Ferritin-like"/>
    <property type="match status" value="1"/>
</dbReference>
<dbReference type="InterPro" id="IPR041719">
    <property type="entry name" value="Ferritin_prok"/>
</dbReference>
<gene>
    <name evidence="9" type="ORF">PYTT_1048</name>
</gene>
<evidence type="ECO:0000256" key="4">
    <source>
        <dbReference type="ARBA" id="ARBA00023002"/>
    </source>
</evidence>
<keyword evidence="4" id="KW-0560">Oxidoreductase</keyword>